<comment type="similarity">
    <text evidence="1">Belongs to the tpcK family.</text>
</comment>
<gene>
    <name evidence="3" type="ORF">HRR80_001916</name>
</gene>
<sequence length="251" mass="28940">MSPTYDASKPVFWFITVGKLEDWSLEKFYYEYNDVHAKMTAGVAEHVEALRDYTQLMVDYDSKTGKPVRDVDDNEGWHGLTIHIWSNLQDLHESFADPGYKASAGEHVFCRQDQNGCFAELLAEEVSPEYTPDSSTKIRTIIFHRKGRKDDVRTWLSQRLQQGKQWVQSRPDVLRYRQYIDCTPQTIDHFFAGTQFAGGVWQQFCAVEDFVFTGLEEASSFLNEDREWVNGDDAQKPLIITGRALKVFGTD</sequence>
<evidence type="ECO:0000256" key="1">
    <source>
        <dbReference type="ARBA" id="ARBA00005986"/>
    </source>
</evidence>
<dbReference type="InterPro" id="IPR009799">
    <property type="entry name" value="EthD_dom"/>
</dbReference>
<dbReference type="GO" id="GO:0016491">
    <property type="term" value="F:oxidoreductase activity"/>
    <property type="evidence" value="ECO:0007669"/>
    <property type="project" value="InterPro"/>
</dbReference>
<dbReference type="Gene3D" id="3.30.70.100">
    <property type="match status" value="1"/>
</dbReference>
<dbReference type="EMBL" id="JAJGCB010000003">
    <property type="protein sequence ID" value="KAJ8993401.1"/>
    <property type="molecule type" value="Genomic_DNA"/>
</dbReference>
<evidence type="ECO:0000313" key="3">
    <source>
        <dbReference type="EMBL" id="KAJ8993401.1"/>
    </source>
</evidence>
<dbReference type="AlphaFoldDB" id="A0AAN6EZV7"/>
<name>A0AAN6EZV7_EXODE</name>
<accession>A0AAN6EZV7</accession>
<reference evidence="3" key="1">
    <citation type="submission" date="2023-01" db="EMBL/GenBank/DDBJ databases">
        <title>Exophiala dermititidis isolated from Cystic Fibrosis Patient.</title>
        <authorList>
            <person name="Kurbessoian T."/>
            <person name="Crocker A."/>
            <person name="Murante D."/>
            <person name="Hogan D.A."/>
            <person name="Stajich J.E."/>
        </authorList>
    </citation>
    <scope>NUCLEOTIDE SEQUENCE</scope>
    <source>
        <strain evidence="3">Ex8</strain>
    </source>
</reference>
<comment type="caution">
    <text evidence="3">The sequence shown here is derived from an EMBL/GenBank/DDBJ whole genome shotgun (WGS) entry which is preliminary data.</text>
</comment>
<proteinExistence type="inferred from homology"/>
<feature type="domain" description="EthD" evidence="2">
    <location>
        <begin position="21"/>
        <end position="107"/>
    </location>
</feature>
<evidence type="ECO:0000259" key="2">
    <source>
        <dbReference type="Pfam" id="PF07110"/>
    </source>
</evidence>
<dbReference type="Pfam" id="PF07110">
    <property type="entry name" value="EthD"/>
    <property type="match status" value="1"/>
</dbReference>
<dbReference type="Proteomes" id="UP001161757">
    <property type="component" value="Unassembled WGS sequence"/>
</dbReference>
<organism evidence="3 4">
    <name type="scientific">Exophiala dermatitidis</name>
    <name type="common">Black yeast-like fungus</name>
    <name type="synonym">Wangiella dermatitidis</name>
    <dbReference type="NCBI Taxonomy" id="5970"/>
    <lineage>
        <taxon>Eukaryota</taxon>
        <taxon>Fungi</taxon>
        <taxon>Dikarya</taxon>
        <taxon>Ascomycota</taxon>
        <taxon>Pezizomycotina</taxon>
        <taxon>Eurotiomycetes</taxon>
        <taxon>Chaetothyriomycetidae</taxon>
        <taxon>Chaetothyriales</taxon>
        <taxon>Herpotrichiellaceae</taxon>
        <taxon>Exophiala</taxon>
    </lineage>
</organism>
<evidence type="ECO:0000313" key="4">
    <source>
        <dbReference type="Proteomes" id="UP001161757"/>
    </source>
</evidence>
<protein>
    <recommendedName>
        <fullName evidence="2">EthD domain-containing protein</fullName>
    </recommendedName>
</protein>